<comment type="caution">
    <text evidence="2">The sequence shown here is derived from an EMBL/GenBank/DDBJ whole genome shotgun (WGS) entry which is preliminary data.</text>
</comment>
<dbReference type="EMBL" id="BTGU01000021">
    <property type="protein sequence ID" value="GMN45886.1"/>
    <property type="molecule type" value="Genomic_DNA"/>
</dbReference>
<feature type="compositionally biased region" description="Low complexity" evidence="1">
    <location>
        <begin position="13"/>
        <end position="24"/>
    </location>
</feature>
<reference evidence="2" key="1">
    <citation type="submission" date="2023-07" db="EMBL/GenBank/DDBJ databases">
        <title>draft genome sequence of fig (Ficus carica).</title>
        <authorList>
            <person name="Takahashi T."/>
            <person name="Nishimura K."/>
        </authorList>
    </citation>
    <scope>NUCLEOTIDE SEQUENCE</scope>
</reference>
<organism evidence="2 3">
    <name type="scientific">Ficus carica</name>
    <name type="common">Common fig</name>
    <dbReference type="NCBI Taxonomy" id="3494"/>
    <lineage>
        <taxon>Eukaryota</taxon>
        <taxon>Viridiplantae</taxon>
        <taxon>Streptophyta</taxon>
        <taxon>Embryophyta</taxon>
        <taxon>Tracheophyta</taxon>
        <taxon>Spermatophyta</taxon>
        <taxon>Magnoliopsida</taxon>
        <taxon>eudicotyledons</taxon>
        <taxon>Gunneridae</taxon>
        <taxon>Pentapetalae</taxon>
        <taxon>rosids</taxon>
        <taxon>fabids</taxon>
        <taxon>Rosales</taxon>
        <taxon>Moraceae</taxon>
        <taxon>Ficeae</taxon>
        <taxon>Ficus</taxon>
    </lineage>
</organism>
<sequence>MPSPAPVNDLPGSYKSSSSSSHRSLTVATPGRRSENRELTNLRNQHHRVHLGVRQGARLPRELVTVVTFSDGGGNYDGGGSCKMFDSLSRFLGRLLQRDCELPGRRRDLDRELQMRSQKTNRAGDGSDLGRRVKQDMMVACEASRDFR</sequence>
<evidence type="ECO:0000313" key="3">
    <source>
        <dbReference type="Proteomes" id="UP001187192"/>
    </source>
</evidence>
<proteinExistence type="predicted"/>
<name>A0AA88AKY2_FICCA</name>
<keyword evidence="3" id="KW-1185">Reference proteome</keyword>
<gene>
    <name evidence="2" type="ORF">TIFTF001_015082</name>
</gene>
<evidence type="ECO:0000313" key="2">
    <source>
        <dbReference type="EMBL" id="GMN45886.1"/>
    </source>
</evidence>
<dbReference type="Proteomes" id="UP001187192">
    <property type="component" value="Unassembled WGS sequence"/>
</dbReference>
<dbReference type="AlphaFoldDB" id="A0AA88AKY2"/>
<evidence type="ECO:0000256" key="1">
    <source>
        <dbReference type="SAM" id="MobiDB-lite"/>
    </source>
</evidence>
<feature type="region of interest" description="Disordered" evidence="1">
    <location>
        <begin position="1"/>
        <end position="34"/>
    </location>
</feature>
<protein>
    <submittedName>
        <fullName evidence="2">Uncharacterized protein</fullName>
    </submittedName>
</protein>
<accession>A0AA88AKY2</accession>